<keyword evidence="3" id="KW-0648">Protein biosynthesis</keyword>
<dbReference type="AlphaFoldDB" id="A0A5J4URM4"/>
<dbReference type="GO" id="GO:0003729">
    <property type="term" value="F:mRNA binding"/>
    <property type="evidence" value="ECO:0007669"/>
    <property type="project" value="TreeGrafter"/>
</dbReference>
<dbReference type="Gene3D" id="1.25.40.860">
    <property type="match status" value="1"/>
</dbReference>
<comment type="caution">
    <text evidence="5">The sequence shown here is derived from an EMBL/GenBank/DDBJ whole genome shotgun (WGS) entry which is preliminary data.</text>
</comment>
<reference evidence="5 6" key="1">
    <citation type="submission" date="2019-03" db="EMBL/GenBank/DDBJ databases">
        <title>Single cell metagenomics reveals metabolic interactions within the superorganism composed of flagellate Streblomastix strix and complex community of Bacteroidetes bacteria on its surface.</title>
        <authorList>
            <person name="Treitli S.C."/>
            <person name="Kolisko M."/>
            <person name="Husnik F."/>
            <person name="Keeling P."/>
            <person name="Hampl V."/>
        </authorList>
    </citation>
    <scope>NUCLEOTIDE SEQUENCE [LARGE SCALE GENOMIC DNA]</scope>
    <source>
        <strain evidence="5">ST1C</strain>
    </source>
</reference>
<dbReference type="GO" id="GO:0001732">
    <property type="term" value="P:formation of cytoplasmic translation initiation complex"/>
    <property type="evidence" value="ECO:0007669"/>
    <property type="project" value="TreeGrafter"/>
</dbReference>
<organism evidence="5 6">
    <name type="scientific">Streblomastix strix</name>
    <dbReference type="NCBI Taxonomy" id="222440"/>
    <lineage>
        <taxon>Eukaryota</taxon>
        <taxon>Metamonada</taxon>
        <taxon>Preaxostyla</taxon>
        <taxon>Oxymonadida</taxon>
        <taxon>Streblomastigidae</taxon>
        <taxon>Streblomastix</taxon>
    </lineage>
</organism>
<evidence type="ECO:0000256" key="2">
    <source>
        <dbReference type="ARBA" id="ARBA00022540"/>
    </source>
</evidence>
<keyword evidence="2 5" id="KW-0396">Initiation factor</keyword>
<evidence type="ECO:0000313" key="6">
    <source>
        <dbReference type="Proteomes" id="UP000324800"/>
    </source>
</evidence>
<dbReference type="GO" id="GO:0071541">
    <property type="term" value="C:eukaryotic translation initiation factor 3 complex, eIF3m"/>
    <property type="evidence" value="ECO:0007669"/>
    <property type="project" value="TreeGrafter"/>
</dbReference>
<protein>
    <submittedName>
        <fullName evidence="5">Putative Eukaryotic translation initiation factor 3 subunit A</fullName>
    </submittedName>
</protein>
<dbReference type="InterPro" id="IPR027512">
    <property type="entry name" value="EIF3A"/>
</dbReference>
<evidence type="ECO:0000313" key="5">
    <source>
        <dbReference type="EMBL" id="KAA6372834.1"/>
    </source>
</evidence>
<evidence type="ECO:0000259" key="4">
    <source>
        <dbReference type="Pfam" id="PF22591"/>
    </source>
</evidence>
<evidence type="ECO:0000256" key="3">
    <source>
        <dbReference type="ARBA" id="ARBA00022917"/>
    </source>
</evidence>
<keyword evidence="1" id="KW-0963">Cytoplasm</keyword>
<feature type="non-terminal residue" evidence="5">
    <location>
        <position position="164"/>
    </location>
</feature>
<dbReference type="Gene3D" id="4.10.860.10">
    <property type="entry name" value="UVR domain"/>
    <property type="match status" value="1"/>
</dbReference>
<dbReference type="GO" id="GO:0043614">
    <property type="term" value="C:multi-eIF complex"/>
    <property type="evidence" value="ECO:0007669"/>
    <property type="project" value="TreeGrafter"/>
</dbReference>
<feature type="domain" description="eIF3a PCI" evidence="4">
    <location>
        <begin position="15"/>
        <end position="163"/>
    </location>
</feature>
<dbReference type="OrthoDB" id="18884at2759"/>
<dbReference type="InterPro" id="IPR054711">
    <property type="entry name" value="eIF3a_PCI_TPR-like"/>
</dbReference>
<sequence length="164" mass="19365">MQLEGQQIITRIYLLEIPESIHRQLEIRLKQMDSACILELWQEAYRSIEDFQALVQMTTRSLKASLMRRFYEKLTTVFWAHEHYFFYSYAHLRLFQLRMLPQKKKANNDEIQKMATHIILGALCMLPPRSDDTMASGPSETEQEKDRVKLLGQILGFTNIPTQE</sequence>
<dbReference type="GO" id="GO:0003743">
    <property type="term" value="F:translation initiation factor activity"/>
    <property type="evidence" value="ECO:0007669"/>
    <property type="project" value="UniProtKB-KW"/>
</dbReference>
<dbReference type="Proteomes" id="UP000324800">
    <property type="component" value="Unassembled WGS sequence"/>
</dbReference>
<accession>A0A5J4URM4</accession>
<name>A0A5J4URM4_9EUKA</name>
<gene>
    <name evidence="5" type="ORF">EZS28_031638</name>
</gene>
<evidence type="ECO:0000256" key="1">
    <source>
        <dbReference type="ARBA" id="ARBA00022490"/>
    </source>
</evidence>
<dbReference type="GO" id="GO:0071540">
    <property type="term" value="C:eukaryotic translation initiation factor 3 complex, eIF3e"/>
    <property type="evidence" value="ECO:0007669"/>
    <property type="project" value="TreeGrafter"/>
</dbReference>
<proteinExistence type="predicted"/>
<dbReference type="Pfam" id="PF22591">
    <property type="entry name" value="eIF3a_PCI_TPR-like"/>
    <property type="match status" value="1"/>
</dbReference>
<dbReference type="PANTHER" id="PTHR14005:SF0">
    <property type="entry name" value="EUKARYOTIC TRANSLATION INITIATION FACTOR 3 SUBUNIT A"/>
    <property type="match status" value="1"/>
</dbReference>
<dbReference type="EMBL" id="SNRW01013248">
    <property type="protein sequence ID" value="KAA6372834.1"/>
    <property type="molecule type" value="Genomic_DNA"/>
</dbReference>
<dbReference type="GO" id="GO:0002188">
    <property type="term" value="P:translation reinitiation"/>
    <property type="evidence" value="ECO:0007669"/>
    <property type="project" value="TreeGrafter"/>
</dbReference>
<dbReference type="PANTHER" id="PTHR14005">
    <property type="entry name" value="EUKARYOTIC TRANSLATION INITIATION FACTOR 3, THETA SUBUNIT"/>
    <property type="match status" value="1"/>
</dbReference>